<reference evidence="1" key="1">
    <citation type="journal article" date="2015" name="Nature">
        <title>Complex archaea that bridge the gap between prokaryotes and eukaryotes.</title>
        <authorList>
            <person name="Spang A."/>
            <person name="Saw J.H."/>
            <person name="Jorgensen S.L."/>
            <person name="Zaremba-Niedzwiedzka K."/>
            <person name="Martijn J."/>
            <person name="Lind A.E."/>
            <person name="van Eijk R."/>
            <person name="Schleper C."/>
            <person name="Guy L."/>
            <person name="Ettema T.J."/>
        </authorList>
    </citation>
    <scope>NUCLEOTIDE SEQUENCE</scope>
</reference>
<dbReference type="SUPFAM" id="SSF47413">
    <property type="entry name" value="lambda repressor-like DNA-binding domains"/>
    <property type="match status" value="1"/>
</dbReference>
<protein>
    <recommendedName>
        <fullName evidence="2">HTH cro/C1-type domain-containing protein</fullName>
    </recommendedName>
</protein>
<dbReference type="AlphaFoldDB" id="A0A0F9CGR8"/>
<dbReference type="InterPro" id="IPR010982">
    <property type="entry name" value="Lambda_DNA-bd_dom_sf"/>
</dbReference>
<sequence length="116" mass="13148">MNKATLLKDHEARWERIAYAMQLAEIPSQRQLAEKLGVSSPLITGWKDGSWLPGQGHILKLAMWSGLVVEWLWTGRGRKFPEDQVSPIDQAISDALRQRSDADKRLVLRMVKAIEG</sequence>
<dbReference type="EMBL" id="LAZR01036139">
    <property type="protein sequence ID" value="KKL25647.1"/>
    <property type="molecule type" value="Genomic_DNA"/>
</dbReference>
<organism evidence="1">
    <name type="scientific">marine sediment metagenome</name>
    <dbReference type="NCBI Taxonomy" id="412755"/>
    <lineage>
        <taxon>unclassified sequences</taxon>
        <taxon>metagenomes</taxon>
        <taxon>ecological metagenomes</taxon>
    </lineage>
</organism>
<name>A0A0F9CGR8_9ZZZZ</name>
<dbReference type="CDD" id="cd00093">
    <property type="entry name" value="HTH_XRE"/>
    <property type="match status" value="1"/>
</dbReference>
<proteinExistence type="predicted"/>
<evidence type="ECO:0000313" key="1">
    <source>
        <dbReference type="EMBL" id="KKL25647.1"/>
    </source>
</evidence>
<gene>
    <name evidence="1" type="ORF">LCGC14_2403200</name>
</gene>
<accession>A0A0F9CGR8</accession>
<dbReference type="InterPro" id="IPR001387">
    <property type="entry name" value="Cro/C1-type_HTH"/>
</dbReference>
<dbReference type="Gene3D" id="1.10.260.40">
    <property type="entry name" value="lambda repressor-like DNA-binding domains"/>
    <property type="match status" value="1"/>
</dbReference>
<evidence type="ECO:0008006" key="2">
    <source>
        <dbReference type="Google" id="ProtNLM"/>
    </source>
</evidence>
<dbReference type="GO" id="GO:0003677">
    <property type="term" value="F:DNA binding"/>
    <property type="evidence" value="ECO:0007669"/>
    <property type="project" value="InterPro"/>
</dbReference>
<comment type="caution">
    <text evidence="1">The sequence shown here is derived from an EMBL/GenBank/DDBJ whole genome shotgun (WGS) entry which is preliminary data.</text>
</comment>